<keyword evidence="3" id="KW-1185">Reference proteome</keyword>
<feature type="compositionally biased region" description="Low complexity" evidence="1">
    <location>
        <begin position="14"/>
        <end position="33"/>
    </location>
</feature>
<evidence type="ECO:0000313" key="3">
    <source>
        <dbReference type="Proteomes" id="UP000595437"/>
    </source>
</evidence>
<dbReference type="EMBL" id="CP045905">
    <property type="protein sequence ID" value="QQP37005.1"/>
    <property type="molecule type" value="Genomic_DNA"/>
</dbReference>
<evidence type="ECO:0000313" key="2">
    <source>
        <dbReference type="EMBL" id="QQP37005.1"/>
    </source>
</evidence>
<dbReference type="Proteomes" id="UP000595437">
    <property type="component" value="Chromosome 16"/>
</dbReference>
<proteinExistence type="predicted"/>
<evidence type="ECO:0000256" key="1">
    <source>
        <dbReference type="SAM" id="MobiDB-lite"/>
    </source>
</evidence>
<protein>
    <submittedName>
        <fullName evidence="2">Uncharacterized protein</fullName>
    </submittedName>
</protein>
<feature type="region of interest" description="Disordered" evidence="1">
    <location>
        <begin position="1"/>
        <end position="75"/>
    </location>
</feature>
<organism evidence="2 3">
    <name type="scientific">Caligus rogercresseyi</name>
    <name type="common">Sea louse</name>
    <dbReference type="NCBI Taxonomy" id="217165"/>
    <lineage>
        <taxon>Eukaryota</taxon>
        <taxon>Metazoa</taxon>
        <taxon>Ecdysozoa</taxon>
        <taxon>Arthropoda</taxon>
        <taxon>Crustacea</taxon>
        <taxon>Multicrustacea</taxon>
        <taxon>Hexanauplia</taxon>
        <taxon>Copepoda</taxon>
        <taxon>Siphonostomatoida</taxon>
        <taxon>Caligidae</taxon>
        <taxon>Caligus</taxon>
    </lineage>
</organism>
<feature type="non-terminal residue" evidence="2">
    <location>
        <position position="75"/>
    </location>
</feature>
<reference evidence="3" key="1">
    <citation type="submission" date="2021-01" db="EMBL/GenBank/DDBJ databases">
        <title>Caligus Genome Assembly.</title>
        <authorList>
            <person name="Gallardo-Escarate C."/>
        </authorList>
    </citation>
    <scope>NUCLEOTIDE SEQUENCE [LARGE SCALE GENOMIC DNA]</scope>
</reference>
<accession>A0A7T8GSZ5</accession>
<gene>
    <name evidence="2" type="ORF">FKW44_022282</name>
</gene>
<feature type="non-terminal residue" evidence="2">
    <location>
        <position position="1"/>
    </location>
</feature>
<sequence>DCPNGRKKIIPVLSDFDSSTSPDSPSSPSSYPPVLEKPKGDGGGGRRKSNGGSFEETEEKKKKSSSGLKKLKSSY</sequence>
<name>A0A7T8GSZ5_CALRO</name>
<dbReference type="AlphaFoldDB" id="A0A7T8GSZ5"/>